<keyword evidence="10 11" id="KW-0472">Membrane</keyword>
<dbReference type="GO" id="GO:0006886">
    <property type="term" value="P:intracellular protein transport"/>
    <property type="evidence" value="ECO:0007669"/>
    <property type="project" value="UniProtKB-UniRule"/>
</dbReference>
<evidence type="ECO:0000256" key="12">
    <source>
        <dbReference type="SAM" id="Coils"/>
    </source>
</evidence>
<evidence type="ECO:0000259" key="14">
    <source>
        <dbReference type="Pfam" id="PF18035"/>
    </source>
</evidence>
<evidence type="ECO:0000256" key="4">
    <source>
        <dbReference type="ARBA" id="ARBA00022692"/>
    </source>
</evidence>
<feature type="transmembrane region" description="Helical" evidence="11">
    <location>
        <begin position="40"/>
        <end position="64"/>
    </location>
</feature>
<dbReference type="Proteomes" id="UP000278807">
    <property type="component" value="Unassembled WGS sequence"/>
</dbReference>
<evidence type="ECO:0000256" key="5">
    <source>
        <dbReference type="ARBA" id="ARBA00022824"/>
    </source>
</evidence>
<proteinExistence type="inferred from homology"/>
<feature type="coiled-coil region" evidence="12">
    <location>
        <begin position="140"/>
        <end position="234"/>
    </location>
</feature>
<protein>
    <recommendedName>
        <fullName evidence="11">Endoplasmic reticulum transmembrane protein</fullName>
    </recommendedName>
</protein>
<comment type="function">
    <text evidence="11">May play a role in anterograde transport of membrane proteins from the endoplasmic reticulum to the Golgi.</text>
</comment>
<evidence type="ECO:0000256" key="11">
    <source>
        <dbReference type="RuleBase" id="RU367026"/>
    </source>
</evidence>
<keyword evidence="16" id="KW-1185">Reference proteome</keyword>
<dbReference type="InterPro" id="IPR041672">
    <property type="entry name" value="Bap31/Bap29_C"/>
</dbReference>
<evidence type="ECO:0000256" key="3">
    <source>
        <dbReference type="ARBA" id="ARBA00022448"/>
    </source>
</evidence>
<dbReference type="STRING" id="102285.A0A0R3TNB8"/>
<evidence type="ECO:0000256" key="7">
    <source>
        <dbReference type="ARBA" id="ARBA00022927"/>
    </source>
</evidence>
<dbReference type="OrthoDB" id="435607at2759"/>
<keyword evidence="3 11" id="KW-0813">Transport</keyword>
<keyword evidence="4 11" id="KW-0812">Transmembrane</keyword>
<evidence type="ECO:0000256" key="10">
    <source>
        <dbReference type="ARBA" id="ARBA00023136"/>
    </source>
</evidence>
<keyword evidence="9 12" id="KW-0175">Coiled coil</keyword>
<evidence type="ECO:0000256" key="9">
    <source>
        <dbReference type="ARBA" id="ARBA00023054"/>
    </source>
</evidence>
<dbReference type="Pfam" id="PF18035">
    <property type="entry name" value="Bap31_Bap29_C"/>
    <property type="match status" value="1"/>
</dbReference>
<dbReference type="PANTHER" id="PTHR12701">
    <property type="entry name" value="BCR-ASSOCIATED PROTEIN, BAP"/>
    <property type="match status" value="1"/>
</dbReference>
<reference evidence="15 16" key="2">
    <citation type="submission" date="2018-11" db="EMBL/GenBank/DDBJ databases">
        <authorList>
            <consortium name="Pathogen Informatics"/>
        </authorList>
    </citation>
    <scope>NUCLEOTIDE SEQUENCE [LARGE SCALE GENOMIC DNA]</scope>
</reference>
<feature type="domain" description="Bap31/Bap29 cytoplasmic coiled-coil" evidence="14">
    <location>
        <begin position="180"/>
        <end position="241"/>
    </location>
</feature>
<organism evidence="17">
    <name type="scientific">Rodentolepis nana</name>
    <name type="common">Dwarf tapeworm</name>
    <name type="synonym">Hymenolepis nana</name>
    <dbReference type="NCBI Taxonomy" id="102285"/>
    <lineage>
        <taxon>Eukaryota</taxon>
        <taxon>Metazoa</taxon>
        <taxon>Spiralia</taxon>
        <taxon>Lophotrochozoa</taxon>
        <taxon>Platyhelminthes</taxon>
        <taxon>Cestoda</taxon>
        <taxon>Eucestoda</taxon>
        <taxon>Cyclophyllidea</taxon>
        <taxon>Hymenolepididae</taxon>
        <taxon>Rodentolepis</taxon>
    </lineage>
</organism>
<reference evidence="17" key="1">
    <citation type="submission" date="2017-02" db="UniProtKB">
        <authorList>
            <consortium name="WormBaseParasite"/>
        </authorList>
    </citation>
    <scope>IDENTIFICATION</scope>
</reference>
<dbReference type="Gene3D" id="1.20.5.110">
    <property type="match status" value="1"/>
</dbReference>
<dbReference type="WBParaSite" id="HNAJ_0000886701-mRNA-1">
    <property type="protein sequence ID" value="HNAJ_0000886701-mRNA-1"/>
    <property type="gene ID" value="HNAJ_0000886701"/>
</dbReference>
<sequence>MSLMWVLVASGLYAEIAIITILLLPFISSRVWNRLFKSNFVAWFSSYASFYFRACVVALGLTVFEAWRQVRDKSEMYHEYKSDPSNFKAGTEALYLMKLFRAQRNLYISGFALFLWFVFNRLVRLIADHARVTAAGEASLAQAKSASEAARRLMNDAAKKHGDSGDASKQDNTALLTERDALKAKLEAESIARKSAENKLDAIKKQAEQTAKEYDRVSAECQKLQRELTALTGDGGDKKKD</sequence>
<evidence type="ECO:0000313" key="16">
    <source>
        <dbReference type="Proteomes" id="UP000278807"/>
    </source>
</evidence>
<dbReference type="GO" id="GO:0005789">
    <property type="term" value="C:endoplasmic reticulum membrane"/>
    <property type="evidence" value="ECO:0007669"/>
    <property type="project" value="UniProtKB-SubCell"/>
</dbReference>
<evidence type="ECO:0000256" key="8">
    <source>
        <dbReference type="ARBA" id="ARBA00022989"/>
    </source>
</evidence>
<comment type="similarity">
    <text evidence="2 11">Belongs to the BCAP29/BCAP31 family.</text>
</comment>
<feature type="transmembrane region" description="Helical" evidence="11">
    <location>
        <begin position="106"/>
        <end position="123"/>
    </location>
</feature>
<dbReference type="InterPro" id="IPR008417">
    <property type="entry name" value="BAP29/BAP31"/>
</dbReference>
<accession>A0A0R3TNB8</accession>
<evidence type="ECO:0000256" key="1">
    <source>
        <dbReference type="ARBA" id="ARBA00004477"/>
    </source>
</evidence>
<dbReference type="GO" id="GO:0070973">
    <property type="term" value="P:protein localization to endoplasmic reticulum exit site"/>
    <property type="evidence" value="ECO:0007669"/>
    <property type="project" value="UniProtKB-UniRule"/>
</dbReference>
<dbReference type="AlphaFoldDB" id="A0A0R3TNB8"/>
<name>A0A0R3TNB8_RODNA</name>
<dbReference type="PANTHER" id="PTHR12701:SF20">
    <property type="entry name" value="ENDOPLASMIC RETICULUM TRANSMEMBRANE PROTEIN"/>
    <property type="match status" value="1"/>
</dbReference>
<dbReference type="Pfam" id="PF05529">
    <property type="entry name" value="Bap31"/>
    <property type="match status" value="1"/>
</dbReference>
<keyword evidence="7 11" id="KW-0653">Protein transport</keyword>
<evidence type="ECO:0000256" key="6">
    <source>
        <dbReference type="ARBA" id="ARBA00022892"/>
    </source>
</evidence>
<feature type="transmembrane region" description="Helical" evidence="11">
    <location>
        <begin position="6"/>
        <end position="28"/>
    </location>
</feature>
<gene>
    <name evidence="15" type="ORF">HNAJ_LOCUS8863</name>
</gene>
<keyword evidence="6 11" id="KW-0931">ER-Golgi transport</keyword>
<dbReference type="InterPro" id="IPR040463">
    <property type="entry name" value="BAP29/BAP31_N"/>
</dbReference>
<evidence type="ECO:0000313" key="17">
    <source>
        <dbReference type="WBParaSite" id="HNAJ_0000886701-mRNA-1"/>
    </source>
</evidence>
<keyword evidence="5 11" id="KW-0256">Endoplasmic reticulum</keyword>
<feature type="domain" description="BAP29/BAP31 transmembrane" evidence="13">
    <location>
        <begin position="1"/>
        <end position="137"/>
    </location>
</feature>
<evidence type="ECO:0000313" key="15">
    <source>
        <dbReference type="EMBL" id="VDO05027.1"/>
    </source>
</evidence>
<comment type="subcellular location">
    <subcellularLocation>
        <location evidence="1 11">Endoplasmic reticulum membrane</location>
        <topology evidence="1 11">Multi-pass membrane protein</topology>
    </subcellularLocation>
</comment>
<keyword evidence="8 11" id="KW-1133">Transmembrane helix</keyword>
<evidence type="ECO:0000256" key="2">
    <source>
        <dbReference type="ARBA" id="ARBA00007956"/>
    </source>
</evidence>
<dbReference type="EMBL" id="UZAE01012410">
    <property type="protein sequence ID" value="VDO05027.1"/>
    <property type="molecule type" value="Genomic_DNA"/>
</dbReference>
<dbReference type="GO" id="GO:0006888">
    <property type="term" value="P:endoplasmic reticulum to Golgi vesicle-mediated transport"/>
    <property type="evidence" value="ECO:0007669"/>
    <property type="project" value="UniProtKB-UniRule"/>
</dbReference>
<evidence type="ECO:0000259" key="13">
    <source>
        <dbReference type="Pfam" id="PF05529"/>
    </source>
</evidence>